<dbReference type="Gene3D" id="3.50.50.60">
    <property type="entry name" value="FAD/NAD(P)-binding domain"/>
    <property type="match status" value="1"/>
</dbReference>
<reference evidence="6 7" key="1">
    <citation type="submission" date="2018-11" db="EMBL/GenBank/DDBJ databases">
        <title>Sequencing the genomes of 1000 actinobacteria strains.</title>
        <authorList>
            <person name="Klenk H.-P."/>
        </authorList>
    </citation>
    <scope>NUCLEOTIDE SEQUENCE [LARGE SCALE GENOMIC DNA]</scope>
    <source>
        <strain evidence="6 7">DSM 15700</strain>
    </source>
</reference>
<evidence type="ECO:0000256" key="4">
    <source>
        <dbReference type="SAM" id="MobiDB-lite"/>
    </source>
</evidence>
<dbReference type="InterPro" id="IPR036188">
    <property type="entry name" value="FAD/NAD-bd_sf"/>
</dbReference>
<dbReference type="PRINTS" id="PR00420">
    <property type="entry name" value="RNGMNOXGNASE"/>
</dbReference>
<sequence length="497" mass="52991">MTDVIVVGAGPTGLLLAGDLAEAGLSVTLLERRGSEISNLSRAFGVHARTLEQLDARGLADPLVKRSVGRVADARLFAAVHVHFDELPSRFPFLLVSPQYTVEQVLRERAVDAGADLVHDAEFTDLTQDDTGVVVRARDADGTVTSRRAAYVVGTDGVRSRVRDAIGQPFPGESVIRSIMLADVRLAEEPEEALTVNGNGDEFAFLAPFGDGWWRVFCWDRRADVPESAPLDLDEVRAVTRRALGTDHGMSEARWTSRFHSDERQVPEYRVGRVFLAGDAAHCHSPAGGMGMNTGLQDAANLSWKLAAVLRGAPESLLDTYHSERHPVGREVLQASGTLIRLAMLRSGAGRAVRGLLGGTAIKIPAVHSRAIGRLSGVGFDYDAPGGADRRVGDRVPDQDLADGRRLYEALHGGRFVLLSPGGTADVDGWADRVRVVAPAEDTGECLLVRPDGYVGAITAPGDTAAIREALTGLCGAPSAQPSATRSRRPRSTSPGA</sequence>
<keyword evidence="3" id="KW-0274">FAD</keyword>
<comment type="caution">
    <text evidence="6">The sequence shown here is derived from an EMBL/GenBank/DDBJ whole genome shotgun (WGS) entry which is preliminary data.</text>
</comment>
<dbReference type="Proteomes" id="UP000280501">
    <property type="component" value="Unassembled WGS sequence"/>
</dbReference>
<evidence type="ECO:0000313" key="7">
    <source>
        <dbReference type="Proteomes" id="UP000280501"/>
    </source>
</evidence>
<dbReference type="Pfam" id="PF21274">
    <property type="entry name" value="Rng_hyd_C"/>
    <property type="match status" value="1"/>
</dbReference>
<dbReference type="AlphaFoldDB" id="A0A3N4YPI0"/>
<dbReference type="InterPro" id="IPR050641">
    <property type="entry name" value="RIFMO-like"/>
</dbReference>
<dbReference type="PANTHER" id="PTHR43004:SF19">
    <property type="entry name" value="BINDING MONOOXYGENASE, PUTATIVE (JCVI)-RELATED"/>
    <property type="match status" value="1"/>
</dbReference>
<dbReference type="PANTHER" id="PTHR43004">
    <property type="entry name" value="TRK SYSTEM POTASSIUM UPTAKE PROTEIN"/>
    <property type="match status" value="1"/>
</dbReference>
<dbReference type="RefSeq" id="WP_123813565.1">
    <property type="nucleotide sequence ID" value="NZ_RKQZ01000001.1"/>
</dbReference>
<keyword evidence="7" id="KW-1185">Reference proteome</keyword>
<accession>A0A3N4YPI0</accession>
<protein>
    <submittedName>
        <fullName evidence="6">2-polyprenyl-6-methoxyphenol hydroxylase-like FAD-dependent oxidoreductase</fullName>
    </submittedName>
</protein>
<dbReference type="SUPFAM" id="SSF51905">
    <property type="entry name" value="FAD/NAD(P)-binding domain"/>
    <property type="match status" value="1"/>
</dbReference>
<keyword evidence="2" id="KW-0285">Flavoprotein</keyword>
<dbReference type="GO" id="GO:0016709">
    <property type="term" value="F:oxidoreductase activity, acting on paired donors, with incorporation or reduction of molecular oxygen, NAD(P)H as one donor, and incorporation of one atom of oxygen"/>
    <property type="evidence" value="ECO:0007669"/>
    <property type="project" value="UniProtKB-ARBA"/>
</dbReference>
<gene>
    <name evidence="6" type="ORF">EDD34_0981</name>
</gene>
<feature type="domain" description="FAD-binding" evidence="5">
    <location>
        <begin position="2"/>
        <end position="335"/>
    </location>
</feature>
<evidence type="ECO:0000256" key="3">
    <source>
        <dbReference type="ARBA" id="ARBA00022827"/>
    </source>
</evidence>
<feature type="region of interest" description="Disordered" evidence="4">
    <location>
        <begin position="477"/>
        <end position="497"/>
    </location>
</feature>
<dbReference type="GO" id="GO:0071949">
    <property type="term" value="F:FAD binding"/>
    <property type="evidence" value="ECO:0007669"/>
    <property type="project" value="InterPro"/>
</dbReference>
<dbReference type="Gene3D" id="3.40.30.120">
    <property type="match status" value="1"/>
</dbReference>
<dbReference type="EMBL" id="RKQZ01000001">
    <property type="protein sequence ID" value="RPF20390.1"/>
    <property type="molecule type" value="Genomic_DNA"/>
</dbReference>
<evidence type="ECO:0000256" key="2">
    <source>
        <dbReference type="ARBA" id="ARBA00022630"/>
    </source>
</evidence>
<dbReference type="Gene3D" id="3.30.70.2450">
    <property type="match status" value="1"/>
</dbReference>
<dbReference type="Pfam" id="PF01494">
    <property type="entry name" value="FAD_binding_3"/>
    <property type="match status" value="1"/>
</dbReference>
<proteinExistence type="predicted"/>
<evidence type="ECO:0000313" key="6">
    <source>
        <dbReference type="EMBL" id="RPF20390.1"/>
    </source>
</evidence>
<dbReference type="InterPro" id="IPR002938">
    <property type="entry name" value="FAD-bd"/>
</dbReference>
<dbReference type="OrthoDB" id="4246007at2"/>
<comment type="cofactor">
    <cofactor evidence="1">
        <name>FAD</name>
        <dbReference type="ChEBI" id="CHEBI:57692"/>
    </cofactor>
</comment>
<evidence type="ECO:0000259" key="5">
    <source>
        <dbReference type="Pfam" id="PF01494"/>
    </source>
</evidence>
<organism evidence="6 7">
    <name type="scientific">Myceligenerans xiligouense</name>
    <dbReference type="NCBI Taxonomy" id="253184"/>
    <lineage>
        <taxon>Bacteria</taxon>
        <taxon>Bacillati</taxon>
        <taxon>Actinomycetota</taxon>
        <taxon>Actinomycetes</taxon>
        <taxon>Micrococcales</taxon>
        <taxon>Promicromonosporaceae</taxon>
        <taxon>Myceligenerans</taxon>
    </lineage>
</organism>
<name>A0A3N4YPI0_9MICO</name>
<evidence type="ECO:0000256" key="1">
    <source>
        <dbReference type="ARBA" id="ARBA00001974"/>
    </source>
</evidence>